<dbReference type="OrthoDB" id="424985at2"/>
<gene>
    <name evidence="3" type="ORF">EU91_0403</name>
</gene>
<feature type="transmembrane region" description="Helical" evidence="2">
    <location>
        <begin position="32"/>
        <end position="52"/>
    </location>
</feature>
<evidence type="ECO:0000313" key="4">
    <source>
        <dbReference type="Proteomes" id="UP000030598"/>
    </source>
</evidence>
<feature type="transmembrane region" description="Helical" evidence="2">
    <location>
        <begin position="58"/>
        <end position="77"/>
    </location>
</feature>
<dbReference type="InterPro" id="IPR007572">
    <property type="entry name" value="Uncharacterised_Ycf20"/>
</dbReference>
<accession>A0A0A1ZGB7</accession>
<evidence type="ECO:0000256" key="2">
    <source>
        <dbReference type="SAM" id="Phobius"/>
    </source>
</evidence>
<keyword evidence="2" id="KW-0472">Membrane</keyword>
<dbReference type="Proteomes" id="UP000030598">
    <property type="component" value="Unassembled WGS sequence"/>
</dbReference>
<reference evidence="4" key="1">
    <citation type="journal article" date="2014" name="Sci. Data">
        <title>Genomes of diverse isolates of the marine cyanobacterium Prochlorococcus.</title>
        <authorList>
            <person name="Biller S."/>
            <person name="Berube P."/>
            <person name="Thompson J."/>
            <person name="Kelly L."/>
            <person name="Roggensack S."/>
            <person name="Awad L."/>
            <person name="Roache-Johnson K."/>
            <person name="Ding H."/>
            <person name="Giovannoni S.J."/>
            <person name="Moore L.R."/>
            <person name="Chisholm S.W."/>
        </authorList>
    </citation>
    <scope>NUCLEOTIDE SEQUENCE [LARGE SCALE GENOMIC DNA]</scope>
    <source>
        <strain evidence="4">GP2</strain>
    </source>
</reference>
<organism evidence="3 4">
    <name type="scientific">Prochlorococcus marinus str. GP2</name>
    <dbReference type="NCBI Taxonomy" id="59925"/>
    <lineage>
        <taxon>Bacteria</taxon>
        <taxon>Bacillati</taxon>
        <taxon>Cyanobacteriota</taxon>
        <taxon>Cyanophyceae</taxon>
        <taxon>Synechococcales</taxon>
        <taxon>Prochlorococcaceae</taxon>
        <taxon>Prochlorococcus</taxon>
    </lineage>
</organism>
<evidence type="ECO:0008006" key="5">
    <source>
        <dbReference type="Google" id="ProtNLM"/>
    </source>
</evidence>
<sequence>MVFKPQKTKFQLNIVENIQTLSIWANNPWRRYSISLIILLIGYFFGSSLGMVSAVVELMDPVAAFLSVVFIEFLIVLRRNFRFERKRKFLVLLLDSLRLGLFYGFFTESLKLL</sequence>
<keyword evidence="2" id="KW-0812">Transmembrane</keyword>
<dbReference type="eggNOG" id="ENOG503425G">
    <property type="taxonomic scope" value="Bacteria"/>
</dbReference>
<protein>
    <recommendedName>
        <fullName evidence="5">DUF565 domain-containing protein</fullName>
    </recommendedName>
</protein>
<dbReference type="Pfam" id="PF04483">
    <property type="entry name" value="DUF565"/>
    <property type="match status" value="1"/>
</dbReference>
<feature type="transmembrane region" description="Helical" evidence="2">
    <location>
        <begin position="89"/>
        <end position="106"/>
    </location>
</feature>
<evidence type="ECO:0000313" key="3">
    <source>
        <dbReference type="EMBL" id="KGF88470.1"/>
    </source>
</evidence>
<proteinExistence type="inferred from homology"/>
<name>A0A0A1ZGB7_PROMR</name>
<dbReference type="STRING" id="59925.EU91_0403"/>
<comment type="caution">
    <text evidence="3">The sequence shown here is derived from an EMBL/GenBank/DDBJ whole genome shotgun (WGS) entry which is preliminary data.</text>
</comment>
<dbReference type="EMBL" id="JNAH01000003">
    <property type="protein sequence ID" value="KGF88470.1"/>
    <property type="molecule type" value="Genomic_DNA"/>
</dbReference>
<evidence type="ECO:0000256" key="1">
    <source>
        <dbReference type="ARBA" id="ARBA00009846"/>
    </source>
</evidence>
<keyword evidence="2" id="KW-1133">Transmembrane helix</keyword>
<dbReference type="RefSeq" id="WP_032523997.1">
    <property type="nucleotide sequence ID" value="NZ_CP138934.1"/>
</dbReference>
<comment type="similarity">
    <text evidence="1">Belongs to the ycf20 family.</text>
</comment>
<dbReference type="AlphaFoldDB" id="A0A0A1ZGB7"/>